<keyword evidence="2" id="KW-1185">Reference proteome</keyword>
<proteinExistence type="predicted"/>
<dbReference type="EMBL" id="CP019454">
    <property type="protein sequence ID" value="AUW92602.1"/>
    <property type="molecule type" value="Genomic_DNA"/>
</dbReference>
<gene>
    <name evidence="1" type="ORF">BXT84_00430</name>
</gene>
<accession>A0ABN5GVT0</accession>
<dbReference type="Proteomes" id="UP000325292">
    <property type="component" value="Chromosome"/>
</dbReference>
<reference evidence="1 2" key="1">
    <citation type="journal article" date="2019" name="Sci. Rep.">
        <title>Sulfobacillus thermotolerans: new insights into resistance and metabolic capacities of acidophilic chemolithotrophs.</title>
        <authorList>
            <person name="Panyushkina A.E."/>
            <person name="Babenko V.V."/>
            <person name="Nikitina A.S."/>
            <person name="Selezneva O.V."/>
            <person name="Tsaplina I.A."/>
            <person name="Letarova M.A."/>
            <person name="Kostryukova E.S."/>
            <person name="Letarov A.V."/>
        </authorList>
    </citation>
    <scope>NUCLEOTIDE SEQUENCE [LARGE SCALE GENOMIC DNA]</scope>
    <source>
        <strain evidence="1 2">Kr1</strain>
    </source>
</reference>
<protein>
    <submittedName>
        <fullName evidence="1">Uncharacterized protein</fullName>
    </submittedName>
</protein>
<name>A0ABN5GVT0_9FIRM</name>
<evidence type="ECO:0000313" key="1">
    <source>
        <dbReference type="EMBL" id="AUW92602.1"/>
    </source>
</evidence>
<organism evidence="1 2">
    <name type="scientific">Sulfobacillus thermotolerans</name>
    <dbReference type="NCBI Taxonomy" id="338644"/>
    <lineage>
        <taxon>Bacteria</taxon>
        <taxon>Bacillati</taxon>
        <taxon>Bacillota</taxon>
        <taxon>Clostridia</taxon>
        <taxon>Eubacteriales</taxon>
        <taxon>Clostridiales Family XVII. Incertae Sedis</taxon>
        <taxon>Sulfobacillus</taxon>
    </lineage>
</organism>
<evidence type="ECO:0000313" key="2">
    <source>
        <dbReference type="Proteomes" id="UP000325292"/>
    </source>
</evidence>
<sequence>MATVSHAVVQLRNRVCPFLQPSSWVLSRSPYVCEAIQATPAPMNGLRVQFAHDILPASHRLIFFIPATMVTTHPDDDFDDWVQIMRSELDSSHHQSQWLYDPGTDGMWVNIAGFLHERPRRQVRPLVAGQGGQTVTLADPILASACAELRQALTAGWGTARSRNMEDSSILLEDVTVTTTPKEGVVVTLWYANIPGTHWLRIIVPKEIIMVSELWDQFPLQLDEDVRTYGHRDRWQFDPDTGGMQFIWT</sequence>